<dbReference type="GO" id="GO:0033179">
    <property type="term" value="C:proton-transporting V-type ATPase, V0 domain"/>
    <property type="evidence" value="ECO:0007669"/>
    <property type="project" value="InterPro"/>
</dbReference>
<comment type="similarity">
    <text evidence="2 8">Belongs to the V-ATPase proteolipid subunit family.</text>
</comment>
<feature type="domain" description="V-ATPase proteolipid subunit C-like" evidence="9">
    <location>
        <begin position="93"/>
        <end position="151"/>
    </location>
</feature>
<evidence type="ECO:0000256" key="4">
    <source>
        <dbReference type="ARBA" id="ARBA00022692"/>
    </source>
</evidence>
<evidence type="ECO:0000313" key="11">
    <source>
        <dbReference type="Proteomes" id="UP000515860"/>
    </source>
</evidence>
<dbReference type="PANTHER" id="PTHR10263">
    <property type="entry name" value="V-TYPE PROTON ATPASE PROTEOLIPID SUBUNIT"/>
    <property type="match status" value="1"/>
</dbReference>
<dbReference type="CDD" id="cd18180">
    <property type="entry name" value="ATP-synt_Vo_Ao_c_NTPK_rpt2"/>
    <property type="match status" value="1"/>
</dbReference>
<keyword evidence="11" id="KW-1185">Reference proteome</keyword>
<comment type="subcellular location">
    <subcellularLocation>
        <location evidence="1">Membrane</location>
        <topology evidence="1">Multi-pass membrane protein</topology>
    </subcellularLocation>
</comment>
<dbReference type="FunFam" id="1.20.120.610:FF:000005">
    <property type="entry name" value="V-type sodium ATPase subunit K"/>
    <property type="match status" value="1"/>
</dbReference>
<evidence type="ECO:0000313" key="10">
    <source>
        <dbReference type="EMBL" id="QNM09421.1"/>
    </source>
</evidence>
<evidence type="ECO:0000259" key="9">
    <source>
        <dbReference type="Pfam" id="PF00137"/>
    </source>
</evidence>
<name>A0A7G9GF39_9FIRM</name>
<feature type="transmembrane region" description="Helical" evidence="8">
    <location>
        <begin position="60"/>
        <end position="82"/>
    </location>
</feature>
<dbReference type="CDD" id="cd18179">
    <property type="entry name" value="ATP-synt_Vo_Ao_c_NTPK_rpt1"/>
    <property type="match status" value="1"/>
</dbReference>
<dbReference type="Gene3D" id="1.20.120.610">
    <property type="entry name" value="lithium bound rotor ring of v- atpase"/>
    <property type="match status" value="1"/>
</dbReference>
<evidence type="ECO:0000256" key="8">
    <source>
        <dbReference type="RuleBase" id="RU363060"/>
    </source>
</evidence>
<dbReference type="EMBL" id="CP060635">
    <property type="protein sequence ID" value="QNM09421.1"/>
    <property type="molecule type" value="Genomic_DNA"/>
</dbReference>
<dbReference type="InterPro" id="IPR002379">
    <property type="entry name" value="ATPase_proteolipid_c-like_dom"/>
</dbReference>
<dbReference type="AlphaFoldDB" id="A0A7G9GF39"/>
<keyword evidence="5 8" id="KW-1133">Transmembrane helix</keyword>
<feature type="domain" description="V-ATPase proteolipid subunit C-like" evidence="9">
    <location>
        <begin position="11"/>
        <end position="69"/>
    </location>
</feature>
<keyword evidence="3 8" id="KW-0813">Transport</keyword>
<dbReference type="InterPro" id="IPR035921">
    <property type="entry name" value="F/V-ATP_Csub_sf"/>
</dbReference>
<evidence type="ECO:0000256" key="6">
    <source>
        <dbReference type="ARBA" id="ARBA00023065"/>
    </source>
</evidence>
<dbReference type="GO" id="GO:0046961">
    <property type="term" value="F:proton-transporting ATPase activity, rotational mechanism"/>
    <property type="evidence" value="ECO:0007669"/>
    <property type="project" value="InterPro"/>
</dbReference>
<proteinExistence type="inferred from homology"/>
<feature type="transmembrane region" description="Helical" evidence="8">
    <location>
        <begin position="89"/>
        <end position="111"/>
    </location>
</feature>
<evidence type="ECO:0000256" key="1">
    <source>
        <dbReference type="ARBA" id="ARBA00004141"/>
    </source>
</evidence>
<sequence length="156" mass="15925">MENLGIVFALLGVACATLFAGIGSAVGVGMGGRAAAGVMTEKPELFGKVLILQLLPGTQGIYGLLVAFVTLSRIGIIGGGAVDLTLSQGLLYFVACLPIAIVGLFSAIHQGKTSVASIGMLAKRPDTFGKAMLLPAMVETYAILALLISIMAVFNL</sequence>
<evidence type="ECO:0000256" key="5">
    <source>
        <dbReference type="ARBA" id="ARBA00022989"/>
    </source>
</evidence>
<dbReference type="PRINTS" id="PR00122">
    <property type="entry name" value="VACATPASE"/>
</dbReference>
<dbReference type="SUPFAM" id="SSF81333">
    <property type="entry name" value="F1F0 ATP synthase subunit C"/>
    <property type="match status" value="2"/>
</dbReference>
<dbReference type="Pfam" id="PF00137">
    <property type="entry name" value="ATP-synt_C"/>
    <property type="match status" value="2"/>
</dbReference>
<accession>A0A7G9GF39</accession>
<evidence type="ECO:0000256" key="2">
    <source>
        <dbReference type="ARBA" id="ARBA00007296"/>
    </source>
</evidence>
<gene>
    <name evidence="10" type="ORF">H9Q79_03805</name>
</gene>
<evidence type="ECO:0000256" key="3">
    <source>
        <dbReference type="ARBA" id="ARBA00022448"/>
    </source>
</evidence>
<keyword evidence="7 8" id="KW-0472">Membrane</keyword>
<organism evidence="10 11">
    <name type="scientific">Wansuia hejianensis</name>
    <dbReference type="NCBI Taxonomy" id="2763667"/>
    <lineage>
        <taxon>Bacteria</taxon>
        <taxon>Bacillati</taxon>
        <taxon>Bacillota</taxon>
        <taxon>Clostridia</taxon>
        <taxon>Lachnospirales</taxon>
        <taxon>Lachnospiraceae</taxon>
        <taxon>Wansuia</taxon>
    </lineage>
</organism>
<dbReference type="InterPro" id="IPR000245">
    <property type="entry name" value="ATPase_proteolipid_csu"/>
</dbReference>
<keyword evidence="6 8" id="KW-0406">Ion transport</keyword>
<dbReference type="KEGG" id="whj:H9Q79_03805"/>
<keyword evidence="4 8" id="KW-0812">Transmembrane</keyword>
<dbReference type="Proteomes" id="UP000515860">
    <property type="component" value="Chromosome"/>
</dbReference>
<feature type="transmembrane region" description="Helical" evidence="8">
    <location>
        <begin position="131"/>
        <end position="154"/>
    </location>
</feature>
<dbReference type="NCBIfam" id="NF005124">
    <property type="entry name" value="PRK06558.1"/>
    <property type="match status" value="1"/>
</dbReference>
<dbReference type="RefSeq" id="WP_118642603.1">
    <property type="nucleotide sequence ID" value="NZ_CP060635.1"/>
</dbReference>
<reference evidence="10 11" key="1">
    <citation type="submission" date="2020-08" db="EMBL/GenBank/DDBJ databases">
        <authorList>
            <person name="Liu C."/>
            <person name="Sun Q."/>
        </authorList>
    </citation>
    <scope>NUCLEOTIDE SEQUENCE [LARGE SCALE GENOMIC DNA]</scope>
    <source>
        <strain evidence="10 11">NSJ-29</strain>
    </source>
</reference>
<protein>
    <submittedName>
        <fullName evidence="10">V-type ATP synthase subunit K</fullName>
    </submittedName>
</protein>
<evidence type="ECO:0000256" key="7">
    <source>
        <dbReference type="ARBA" id="ARBA00023136"/>
    </source>
</evidence>